<keyword evidence="1" id="KW-0732">Signal</keyword>
<evidence type="ECO:0000256" key="1">
    <source>
        <dbReference type="SAM" id="SignalP"/>
    </source>
</evidence>
<dbReference type="OrthoDB" id="3434269at2759"/>
<accession>A0A9P9A9T5</accession>
<dbReference type="Proteomes" id="UP000770015">
    <property type="component" value="Unassembled WGS sequence"/>
</dbReference>
<feature type="chain" id="PRO_5040330499" evidence="1">
    <location>
        <begin position="20"/>
        <end position="286"/>
    </location>
</feature>
<dbReference type="EMBL" id="JAGSXJ010000020">
    <property type="protein sequence ID" value="KAH6679951.1"/>
    <property type="molecule type" value="Genomic_DNA"/>
</dbReference>
<protein>
    <submittedName>
        <fullName evidence="2">Uncharacterized protein</fullName>
    </submittedName>
</protein>
<keyword evidence="3" id="KW-1185">Reference proteome</keyword>
<organism evidence="2 3">
    <name type="scientific">Plectosphaerella plurivora</name>
    <dbReference type="NCBI Taxonomy" id="936078"/>
    <lineage>
        <taxon>Eukaryota</taxon>
        <taxon>Fungi</taxon>
        <taxon>Dikarya</taxon>
        <taxon>Ascomycota</taxon>
        <taxon>Pezizomycotina</taxon>
        <taxon>Sordariomycetes</taxon>
        <taxon>Hypocreomycetidae</taxon>
        <taxon>Glomerellales</taxon>
        <taxon>Plectosphaerellaceae</taxon>
        <taxon>Plectosphaerella</taxon>
    </lineage>
</organism>
<proteinExistence type="predicted"/>
<sequence length="286" mass="32643">MRSFWGLLLCALFALKVLAESEYVHAKEMIYFYTNYLLERDVYDASDRWIDQCKDCGFNKFIYYLETGRQSGWPMYIETNGRLDPTDNTRVEAAIQKMLANGVGQDDTVPKRVIRSARGFNGLYDSMQAIYEYAEQQANRQGAPASAKTAFDKWGPKLKQQRDEINVLRKGTSQSKLRDELKTVFPNDQRYAVYDKPGGGKYDVVNFKDATMTGGSKSYTVVDIPGTEALNKELQPGGGLRTKWQERINMFWRDDINLVNRNPNSPRANRGHLAVTVKIDTIVARC</sequence>
<gene>
    <name evidence="2" type="ORF">F5X68DRAFT_234471</name>
</gene>
<comment type="caution">
    <text evidence="2">The sequence shown here is derived from an EMBL/GenBank/DDBJ whole genome shotgun (WGS) entry which is preliminary data.</text>
</comment>
<name>A0A9P9A9T5_9PEZI</name>
<dbReference type="AlphaFoldDB" id="A0A9P9A9T5"/>
<reference evidence="2" key="1">
    <citation type="journal article" date="2021" name="Nat. Commun.">
        <title>Genetic determinants of endophytism in the Arabidopsis root mycobiome.</title>
        <authorList>
            <person name="Mesny F."/>
            <person name="Miyauchi S."/>
            <person name="Thiergart T."/>
            <person name="Pickel B."/>
            <person name="Atanasova L."/>
            <person name="Karlsson M."/>
            <person name="Huettel B."/>
            <person name="Barry K.W."/>
            <person name="Haridas S."/>
            <person name="Chen C."/>
            <person name="Bauer D."/>
            <person name="Andreopoulos W."/>
            <person name="Pangilinan J."/>
            <person name="LaButti K."/>
            <person name="Riley R."/>
            <person name="Lipzen A."/>
            <person name="Clum A."/>
            <person name="Drula E."/>
            <person name="Henrissat B."/>
            <person name="Kohler A."/>
            <person name="Grigoriev I.V."/>
            <person name="Martin F.M."/>
            <person name="Hacquard S."/>
        </authorList>
    </citation>
    <scope>NUCLEOTIDE SEQUENCE</scope>
    <source>
        <strain evidence="2">MPI-SDFR-AT-0117</strain>
    </source>
</reference>
<feature type="signal peptide" evidence="1">
    <location>
        <begin position="1"/>
        <end position="19"/>
    </location>
</feature>
<evidence type="ECO:0000313" key="3">
    <source>
        <dbReference type="Proteomes" id="UP000770015"/>
    </source>
</evidence>
<evidence type="ECO:0000313" key="2">
    <source>
        <dbReference type="EMBL" id="KAH6679951.1"/>
    </source>
</evidence>